<dbReference type="eggNOG" id="ENOG502R6XI">
    <property type="taxonomic scope" value="Eukaryota"/>
</dbReference>
<name>A0A1I7V3Y3_9PELO</name>
<feature type="transmembrane region" description="Helical" evidence="1">
    <location>
        <begin position="42"/>
        <end position="62"/>
    </location>
</feature>
<evidence type="ECO:0000313" key="2">
    <source>
        <dbReference type="Proteomes" id="UP000095282"/>
    </source>
</evidence>
<dbReference type="STRING" id="1561998.A0A1I7V3Y3"/>
<organism evidence="2 3">
    <name type="scientific">Caenorhabditis tropicalis</name>
    <dbReference type="NCBI Taxonomy" id="1561998"/>
    <lineage>
        <taxon>Eukaryota</taxon>
        <taxon>Metazoa</taxon>
        <taxon>Ecdysozoa</taxon>
        <taxon>Nematoda</taxon>
        <taxon>Chromadorea</taxon>
        <taxon>Rhabditida</taxon>
        <taxon>Rhabditina</taxon>
        <taxon>Rhabditomorpha</taxon>
        <taxon>Rhabditoidea</taxon>
        <taxon>Rhabditidae</taxon>
        <taxon>Peloderinae</taxon>
        <taxon>Caenorhabditis</taxon>
    </lineage>
</organism>
<evidence type="ECO:0000256" key="1">
    <source>
        <dbReference type="SAM" id="Phobius"/>
    </source>
</evidence>
<keyword evidence="1" id="KW-0472">Membrane</keyword>
<proteinExistence type="predicted"/>
<accession>A0A1I7V3Y3</accession>
<keyword evidence="1" id="KW-0812">Transmembrane</keyword>
<reference evidence="3" key="1">
    <citation type="submission" date="2016-11" db="UniProtKB">
        <authorList>
            <consortium name="WormBaseParasite"/>
        </authorList>
    </citation>
    <scope>IDENTIFICATION</scope>
</reference>
<evidence type="ECO:0000313" key="3">
    <source>
        <dbReference type="WBParaSite" id="Csp11.Scaffold630.g22152.t1"/>
    </source>
</evidence>
<dbReference type="AlphaFoldDB" id="A0A1I7V3Y3"/>
<dbReference type="Proteomes" id="UP000095282">
    <property type="component" value="Unplaced"/>
</dbReference>
<sequence length="98" mass="11169">MRVRERSMTIQFLTITILSVVTYSSLKLTPLIYGKKSVESNIIFPIVYALQGCANGCVFMFMNEEINDDIMKKIFKNNNVHPAEGENPMPLEVPQLMI</sequence>
<protein>
    <submittedName>
        <fullName evidence="3">7TM_GPCR_Srx domain-containing protein</fullName>
    </submittedName>
</protein>
<dbReference type="WBParaSite" id="Csp11.Scaffold630.g22152.t1">
    <property type="protein sequence ID" value="Csp11.Scaffold630.g22152.t1"/>
    <property type="gene ID" value="Csp11.Scaffold630.g22152"/>
</dbReference>
<keyword evidence="1" id="KW-1133">Transmembrane helix</keyword>
<keyword evidence="2" id="KW-1185">Reference proteome</keyword>